<protein>
    <submittedName>
        <fullName evidence="2">Uncharacterized protein</fullName>
    </submittedName>
</protein>
<keyword evidence="1" id="KW-0472">Membrane</keyword>
<organism evidence="2 3">
    <name type="scientific">Candidatus Roizmanbacteria bacterium GW2011_GWA2_36_23</name>
    <dbReference type="NCBI Taxonomy" id="1618480"/>
    <lineage>
        <taxon>Bacteria</taxon>
        <taxon>Candidatus Roizmaniibacteriota</taxon>
    </lineage>
</organism>
<gene>
    <name evidence="2" type="ORF">US11_C0001G0020</name>
</gene>
<dbReference type="STRING" id="1618480.US11_C0001G0020"/>
<evidence type="ECO:0000313" key="3">
    <source>
        <dbReference type="Proteomes" id="UP000034344"/>
    </source>
</evidence>
<sequence>MILNSRPIFHAHLALDKTQTFLFMRKAVSLLNINLIKKRATKVIKLNYQWILSVLGFCILLGFSILNYKNYQELKTSTNHISKTLNKVIIALSPSPILTSQAKQLVVFPHDAHPYLCDELRIDEIKEASIALENAKKEEKTCLGNIPTLAPNQIPTQDRYNSMKNCLGKETNPTNKLNSLLEEYCK</sequence>
<feature type="transmembrane region" description="Helical" evidence="1">
    <location>
        <begin position="48"/>
        <end position="68"/>
    </location>
</feature>
<name>A0A0G0HDP0_9BACT</name>
<comment type="caution">
    <text evidence="2">The sequence shown here is derived from an EMBL/GenBank/DDBJ whole genome shotgun (WGS) entry which is preliminary data.</text>
</comment>
<dbReference type="Proteomes" id="UP000034344">
    <property type="component" value="Unassembled WGS sequence"/>
</dbReference>
<dbReference type="AlphaFoldDB" id="A0A0G0HDP0"/>
<accession>A0A0G0HDP0</accession>
<reference evidence="2 3" key="1">
    <citation type="journal article" date="2015" name="Nature">
        <title>rRNA introns, odd ribosomes, and small enigmatic genomes across a large radiation of phyla.</title>
        <authorList>
            <person name="Brown C.T."/>
            <person name="Hug L.A."/>
            <person name="Thomas B.C."/>
            <person name="Sharon I."/>
            <person name="Castelle C.J."/>
            <person name="Singh A."/>
            <person name="Wilkins M.J."/>
            <person name="Williams K.H."/>
            <person name="Banfield J.F."/>
        </authorList>
    </citation>
    <scope>NUCLEOTIDE SEQUENCE [LARGE SCALE GENOMIC DNA]</scope>
</reference>
<keyword evidence="1" id="KW-1133">Transmembrane helix</keyword>
<dbReference type="EMBL" id="LBRS01000001">
    <property type="protein sequence ID" value="KKQ02061.1"/>
    <property type="molecule type" value="Genomic_DNA"/>
</dbReference>
<evidence type="ECO:0000256" key="1">
    <source>
        <dbReference type="SAM" id="Phobius"/>
    </source>
</evidence>
<evidence type="ECO:0000313" key="2">
    <source>
        <dbReference type="EMBL" id="KKQ02061.1"/>
    </source>
</evidence>
<proteinExistence type="predicted"/>
<keyword evidence="1" id="KW-0812">Transmembrane</keyword>